<keyword evidence="3" id="KW-1185">Reference proteome</keyword>
<dbReference type="OrthoDB" id="9782511at2"/>
<dbReference type="AlphaFoldDB" id="A0A0T6LWM4"/>
<dbReference type="Pfam" id="PF00731">
    <property type="entry name" value="AIRC"/>
    <property type="match status" value="1"/>
</dbReference>
<dbReference type="NCBIfam" id="NF033503">
    <property type="entry name" value="LarB"/>
    <property type="match status" value="1"/>
</dbReference>
<dbReference type="PANTHER" id="PTHR43064">
    <property type="entry name" value="PHOSPHORIBOSYLAMINOIMIDAZOLE CARBOXYLASE-RELATED"/>
    <property type="match status" value="1"/>
</dbReference>
<dbReference type="SUPFAM" id="SSF52255">
    <property type="entry name" value="N5-CAIR mutase (phosphoribosylaminoimidazole carboxylase, PurE)"/>
    <property type="match status" value="1"/>
</dbReference>
<dbReference type="InterPro" id="IPR039476">
    <property type="entry name" value="P2CMN_synthase_LarB"/>
</dbReference>
<evidence type="ECO:0000313" key="3">
    <source>
        <dbReference type="Proteomes" id="UP000050867"/>
    </source>
</evidence>
<proteinExistence type="predicted"/>
<sequence length="257" mass="26327">MIEVEETSPQRDPDPERGDSALAATLADLLDGAVARVGDFARLDTGRQRRTGVPEVVFAEGKTPEQTLRLLAELRDRAPETPALATRCPQEVLAAAPDAFPGQPVLVDPVARTVTVGDPPAEHGSVSVLTAGTSDLPVARECVAALSAWGVRTRLLDDVGVAGLPRLLEHLADIRDADCVIVVAGMDGALPSVVTGLVPAPVVGVPTSVGYGFADGGRAAAASMLSSCAPGLTVVNIDNGFGAAAHAAKIVRRMHGG</sequence>
<dbReference type="Proteomes" id="UP000050867">
    <property type="component" value="Unassembled WGS sequence"/>
</dbReference>
<dbReference type="EMBL" id="LLZU01000005">
    <property type="protein sequence ID" value="KRV50507.1"/>
    <property type="molecule type" value="Genomic_DNA"/>
</dbReference>
<accession>A0A0T6LWM4</accession>
<gene>
    <name evidence="2" type="ORF">AQ490_15625</name>
</gene>
<evidence type="ECO:0000259" key="1">
    <source>
        <dbReference type="SMART" id="SM01001"/>
    </source>
</evidence>
<dbReference type="PANTHER" id="PTHR43064:SF1">
    <property type="entry name" value="SLL1489 PROTEIN"/>
    <property type="match status" value="1"/>
</dbReference>
<name>A0A0T6LWM4_WENVI</name>
<dbReference type="Gene3D" id="3.40.50.1970">
    <property type="match status" value="1"/>
</dbReference>
<feature type="domain" description="PurE" evidence="1">
    <location>
        <begin position="124"/>
        <end position="256"/>
    </location>
</feature>
<comment type="caution">
    <text evidence="2">The sequence shown here is derived from an EMBL/GenBank/DDBJ whole genome shotgun (WGS) entry which is preliminary data.</text>
</comment>
<dbReference type="GO" id="GO:0006189">
    <property type="term" value="P:'de novo' IMP biosynthetic process"/>
    <property type="evidence" value="ECO:0007669"/>
    <property type="project" value="InterPro"/>
</dbReference>
<evidence type="ECO:0000313" key="2">
    <source>
        <dbReference type="EMBL" id="KRV50507.1"/>
    </source>
</evidence>
<dbReference type="eggNOG" id="COG1691">
    <property type="taxonomic scope" value="Bacteria"/>
</dbReference>
<organism evidence="2 3">
    <name type="scientific">Wenjunlia vitaminophila</name>
    <name type="common">Streptomyces vitaminophilus</name>
    <dbReference type="NCBI Taxonomy" id="76728"/>
    <lineage>
        <taxon>Bacteria</taxon>
        <taxon>Bacillati</taxon>
        <taxon>Actinomycetota</taxon>
        <taxon>Actinomycetes</taxon>
        <taxon>Kitasatosporales</taxon>
        <taxon>Streptomycetaceae</taxon>
        <taxon>Wenjunlia</taxon>
    </lineage>
</organism>
<dbReference type="STRING" id="76728.AQ490_15625"/>
<protein>
    <submittedName>
        <fullName evidence="2">1-(5-phosphoribosyl)-5-amino-4-imidazole-carboxylate carboxylase</fullName>
    </submittedName>
</protein>
<dbReference type="GO" id="GO:0016787">
    <property type="term" value="F:hydrolase activity"/>
    <property type="evidence" value="ECO:0007669"/>
    <property type="project" value="InterPro"/>
</dbReference>
<reference evidence="2 3" key="1">
    <citation type="submission" date="2015-10" db="EMBL/GenBank/DDBJ databases">
        <title>Draft genome sequence of pyrrolomycin-producing Streptomyces vitaminophilus.</title>
        <authorList>
            <person name="Graham D.E."/>
            <person name="Mahan K.M."/>
            <person name="Klingeman D.M."/>
            <person name="Hettich R.L."/>
            <person name="Parry R.J."/>
        </authorList>
    </citation>
    <scope>NUCLEOTIDE SEQUENCE [LARGE SCALE GENOMIC DNA]</scope>
    <source>
        <strain evidence="2 3">ATCC 31673</strain>
    </source>
</reference>
<dbReference type="InterPro" id="IPR000031">
    <property type="entry name" value="PurE_dom"/>
</dbReference>
<dbReference type="SMART" id="SM01001">
    <property type="entry name" value="AIRC"/>
    <property type="match status" value="1"/>
</dbReference>
<dbReference type="RefSeq" id="WP_018381615.1">
    <property type="nucleotide sequence ID" value="NZ_LLZU01000005.1"/>
</dbReference>